<sequence>MSLTVIIPTYNGGCLWKESAKAISTQLMNIDQIKVIDSSSKDDTREVAKSFGFDVYVIDQKDFDHGGTRSIALEGVATDLVVFLTQDALLNSNDAISKLIAIFDEADDIVCAYGRQLPHIDANPLAQHARYNSYKEQGYVTGLDDHFPMGFRKAFISNSFAAYRTDFLRSIGAFPKHLILGEDAYVAAKALSAGKRVAYVAESHVLHSHNYSTFEEFKRYFDIGVFHTTQSWMVKQLGGVEGEGVKFALDQIKYVIKQNKYPWVFKSIFASLAKYLGYKLGKKHKILGPKISRKLSMYKSYWNRV</sequence>
<dbReference type="GO" id="GO:0016740">
    <property type="term" value="F:transferase activity"/>
    <property type="evidence" value="ECO:0007669"/>
    <property type="project" value="UniProtKB-KW"/>
</dbReference>
<dbReference type="Proteomes" id="UP000294656">
    <property type="component" value="Unassembled WGS sequence"/>
</dbReference>
<keyword evidence="2" id="KW-0808">Transferase</keyword>
<feature type="domain" description="Glycosyltransferase 2-like" evidence="1">
    <location>
        <begin position="4"/>
        <end position="168"/>
    </location>
</feature>
<dbReference type="InterPro" id="IPR029044">
    <property type="entry name" value="Nucleotide-diphossugar_trans"/>
</dbReference>
<keyword evidence="3" id="KW-1185">Reference proteome</keyword>
<evidence type="ECO:0000313" key="2">
    <source>
        <dbReference type="EMBL" id="TDO95996.1"/>
    </source>
</evidence>
<comment type="caution">
    <text evidence="2">The sequence shown here is derived from an EMBL/GenBank/DDBJ whole genome shotgun (WGS) entry which is preliminary data.</text>
</comment>
<dbReference type="OrthoDB" id="9790005at2"/>
<protein>
    <submittedName>
        <fullName evidence="2">Rhamnosyltransferase</fullName>
    </submittedName>
</protein>
<dbReference type="Pfam" id="PF00535">
    <property type="entry name" value="Glycos_transf_2"/>
    <property type="match status" value="1"/>
</dbReference>
<organism evidence="2 3">
    <name type="scientific">Marinomonas balearica</name>
    <dbReference type="NCBI Taxonomy" id="491947"/>
    <lineage>
        <taxon>Bacteria</taxon>
        <taxon>Pseudomonadati</taxon>
        <taxon>Pseudomonadota</taxon>
        <taxon>Gammaproteobacteria</taxon>
        <taxon>Oceanospirillales</taxon>
        <taxon>Oceanospirillaceae</taxon>
        <taxon>Marinomonas</taxon>
    </lineage>
</organism>
<dbReference type="SUPFAM" id="SSF53448">
    <property type="entry name" value="Nucleotide-diphospho-sugar transferases"/>
    <property type="match status" value="1"/>
</dbReference>
<dbReference type="PANTHER" id="PTHR43685">
    <property type="entry name" value="GLYCOSYLTRANSFERASE"/>
    <property type="match status" value="1"/>
</dbReference>
<reference evidence="2 3" key="1">
    <citation type="submission" date="2019-03" db="EMBL/GenBank/DDBJ databases">
        <title>Genomic Encyclopedia of Type Strains, Phase III (KMG-III): the genomes of soil and plant-associated and newly described type strains.</title>
        <authorList>
            <person name="Whitman W."/>
        </authorList>
    </citation>
    <scope>NUCLEOTIDE SEQUENCE [LARGE SCALE GENOMIC DNA]</scope>
    <source>
        <strain evidence="2 3">CECT 7378</strain>
    </source>
</reference>
<proteinExistence type="predicted"/>
<dbReference type="PANTHER" id="PTHR43685:SF13">
    <property type="entry name" value="O ANTIGEN BIOSYNTHESIS RHAMNOSYLTRANSFERASE RFBN"/>
    <property type="match status" value="1"/>
</dbReference>
<gene>
    <name evidence="2" type="ORF">DFP79_3366</name>
</gene>
<evidence type="ECO:0000259" key="1">
    <source>
        <dbReference type="Pfam" id="PF00535"/>
    </source>
</evidence>
<evidence type="ECO:0000313" key="3">
    <source>
        <dbReference type="Proteomes" id="UP000294656"/>
    </source>
</evidence>
<name>A0A4R6M4M2_9GAMM</name>
<dbReference type="EMBL" id="SNXC01000015">
    <property type="protein sequence ID" value="TDO95996.1"/>
    <property type="molecule type" value="Genomic_DNA"/>
</dbReference>
<dbReference type="InterPro" id="IPR050834">
    <property type="entry name" value="Glycosyltransf_2"/>
</dbReference>
<dbReference type="GO" id="GO:0044010">
    <property type="term" value="P:single-species biofilm formation"/>
    <property type="evidence" value="ECO:0007669"/>
    <property type="project" value="TreeGrafter"/>
</dbReference>
<dbReference type="AlphaFoldDB" id="A0A4R6M4M2"/>
<dbReference type="Gene3D" id="3.90.550.10">
    <property type="entry name" value="Spore Coat Polysaccharide Biosynthesis Protein SpsA, Chain A"/>
    <property type="match status" value="1"/>
</dbReference>
<dbReference type="CDD" id="cd00761">
    <property type="entry name" value="Glyco_tranf_GTA_type"/>
    <property type="match status" value="1"/>
</dbReference>
<accession>A0A4R6M4M2</accession>
<dbReference type="InterPro" id="IPR001173">
    <property type="entry name" value="Glyco_trans_2-like"/>
</dbReference>